<reference evidence="2 3" key="1">
    <citation type="journal article" date="2021" name="Plant Biotechnol. J.">
        <title>Multi-omics assisted identification of the key and species-specific regulatory components of drought-tolerant mechanisms in Gossypium stocksii.</title>
        <authorList>
            <person name="Yu D."/>
            <person name="Ke L."/>
            <person name="Zhang D."/>
            <person name="Wu Y."/>
            <person name="Sun Y."/>
            <person name="Mei J."/>
            <person name="Sun J."/>
            <person name="Sun Y."/>
        </authorList>
    </citation>
    <scope>NUCLEOTIDE SEQUENCE [LARGE SCALE GENOMIC DNA]</scope>
    <source>
        <strain evidence="3">cv. E1</strain>
        <tissue evidence="2">Leaf</tissue>
    </source>
</reference>
<evidence type="ECO:0000313" key="2">
    <source>
        <dbReference type="EMBL" id="KAH1056432.1"/>
    </source>
</evidence>
<accession>A0A9D3US66</accession>
<gene>
    <name evidence="2" type="ORF">J1N35_034497</name>
</gene>
<dbReference type="Pfam" id="PF10536">
    <property type="entry name" value="PMD"/>
    <property type="match status" value="1"/>
</dbReference>
<dbReference type="AlphaFoldDB" id="A0A9D3US66"/>
<name>A0A9D3US66_9ROSI</name>
<dbReference type="PANTHER" id="PTHR46033">
    <property type="entry name" value="PROTEIN MAIN-LIKE 2"/>
    <property type="match status" value="1"/>
</dbReference>
<evidence type="ECO:0000313" key="3">
    <source>
        <dbReference type="Proteomes" id="UP000828251"/>
    </source>
</evidence>
<protein>
    <recommendedName>
        <fullName evidence="1">Aminotransferase-like plant mobile domain-containing protein</fullName>
    </recommendedName>
</protein>
<dbReference type="PANTHER" id="PTHR46033:SF8">
    <property type="entry name" value="PROTEIN MAINTENANCE OF MERISTEMS-LIKE"/>
    <property type="match status" value="1"/>
</dbReference>
<dbReference type="GO" id="GO:0010073">
    <property type="term" value="P:meristem maintenance"/>
    <property type="evidence" value="ECO:0007669"/>
    <property type="project" value="InterPro"/>
</dbReference>
<dbReference type="OrthoDB" id="988677at2759"/>
<comment type="caution">
    <text evidence="2">The sequence shown here is derived from an EMBL/GenBank/DDBJ whole genome shotgun (WGS) entry which is preliminary data.</text>
</comment>
<dbReference type="Proteomes" id="UP000828251">
    <property type="component" value="Unassembled WGS sequence"/>
</dbReference>
<proteinExistence type="predicted"/>
<dbReference type="InterPro" id="IPR019557">
    <property type="entry name" value="AminoTfrase-like_pln_mobile"/>
</dbReference>
<feature type="domain" description="Aminotransferase-like plant mobile" evidence="1">
    <location>
        <begin position="23"/>
        <end position="123"/>
    </location>
</feature>
<dbReference type="EMBL" id="JAIQCV010000010">
    <property type="protein sequence ID" value="KAH1056432.1"/>
    <property type="molecule type" value="Genomic_DNA"/>
</dbReference>
<keyword evidence="3" id="KW-1185">Reference proteome</keyword>
<dbReference type="InterPro" id="IPR044824">
    <property type="entry name" value="MAIN-like"/>
</dbReference>
<sequence length="125" mass="14592">MAQSLIRLDDNHISVNQLQMLQLRLPVDGSVVIGSVHAADWRDICEQLLGKILKTIYGAWIDMNWLRKKFGWLDEDSAEVQREQHTRAYTLMIIGGLLIPDKSRNHFHIRWLLKLIDFREASELN</sequence>
<evidence type="ECO:0000259" key="1">
    <source>
        <dbReference type="Pfam" id="PF10536"/>
    </source>
</evidence>
<organism evidence="2 3">
    <name type="scientific">Gossypium stocksii</name>
    <dbReference type="NCBI Taxonomy" id="47602"/>
    <lineage>
        <taxon>Eukaryota</taxon>
        <taxon>Viridiplantae</taxon>
        <taxon>Streptophyta</taxon>
        <taxon>Embryophyta</taxon>
        <taxon>Tracheophyta</taxon>
        <taxon>Spermatophyta</taxon>
        <taxon>Magnoliopsida</taxon>
        <taxon>eudicotyledons</taxon>
        <taxon>Gunneridae</taxon>
        <taxon>Pentapetalae</taxon>
        <taxon>rosids</taxon>
        <taxon>malvids</taxon>
        <taxon>Malvales</taxon>
        <taxon>Malvaceae</taxon>
        <taxon>Malvoideae</taxon>
        <taxon>Gossypium</taxon>
    </lineage>
</organism>